<protein>
    <submittedName>
        <fullName evidence="4">C-x8-C-x5-C-x3-H zinc finger protein</fullName>
    </submittedName>
</protein>
<dbReference type="VEuPathDB" id="FungiDB:I7I52_02897"/>
<dbReference type="InterPro" id="IPR000571">
    <property type="entry name" value="Znf_CCCH"/>
</dbReference>
<evidence type="ECO:0000259" key="3">
    <source>
        <dbReference type="PROSITE" id="PS50103"/>
    </source>
</evidence>
<feature type="region of interest" description="Disordered" evidence="2">
    <location>
        <begin position="428"/>
        <end position="517"/>
    </location>
</feature>
<dbReference type="Proteomes" id="UP000670092">
    <property type="component" value="Unassembled WGS sequence"/>
</dbReference>
<feature type="domain" description="C3H1-type" evidence="3">
    <location>
        <begin position="158"/>
        <end position="187"/>
    </location>
</feature>
<dbReference type="AlphaFoldDB" id="A0A8H8D9F5"/>
<evidence type="ECO:0000313" key="4">
    <source>
        <dbReference type="EMBL" id="KAG5304533.1"/>
    </source>
</evidence>
<feature type="compositionally biased region" description="Low complexity" evidence="2">
    <location>
        <begin position="473"/>
        <end position="489"/>
    </location>
</feature>
<organism evidence="4 5">
    <name type="scientific">Ajellomyces capsulatus</name>
    <name type="common">Darling's disease fungus</name>
    <name type="synonym">Histoplasma capsulatum</name>
    <dbReference type="NCBI Taxonomy" id="5037"/>
    <lineage>
        <taxon>Eukaryota</taxon>
        <taxon>Fungi</taxon>
        <taxon>Dikarya</taxon>
        <taxon>Ascomycota</taxon>
        <taxon>Pezizomycotina</taxon>
        <taxon>Eurotiomycetes</taxon>
        <taxon>Eurotiomycetidae</taxon>
        <taxon>Onygenales</taxon>
        <taxon>Ajellomycetaceae</taxon>
        <taxon>Histoplasma</taxon>
    </lineage>
</organism>
<reference evidence="4 5" key="1">
    <citation type="submission" date="2021-01" db="EMBL/GenBank/DDBJ databases">
        <title>Chromosome-level genome assembly of a human fungal pathogen reveals clustering of transcriptionally co-regulated genes.</title>
        <authorList>
            <person name="Voorhies M."/>
            <person name="Cohen S."/>
            <person name="Shea T.P."/>
            <person name="Petrus S."/>
            <person name="Munoz J.F."/>
            <person name="Poplawski S."/>
            <person name="Goldman W.E."/>
            <person name="Michael T."/>
            <person name="Cuomo C.A."/>
            <person name="Sil A."/>
            <person name="Beyhan S."/>
        </authorList>
    </citation>
    <scope>NUCLEOTIDE SEQUENCE [LARGE SCALE GENOMIC DNA]</scope>
    <source>
        <strain evidence="4 5">G184AR</strain>
    </source>
</reference>
<name>A0A8H8D9F5_AJECA</name>
<feature type="compositionally biased region" description="Polar residues" evidence="2">
    <location>
        <begin position="458"/>
        <end position="472"/>
    </location>
</feature>
<feature type="region of interest" description="Disordered" evidence="2">
    <location>
        <begin position="127"/>
        <end position="157"/>
    </location>
</feature>
<sequence>MQPEFCITRPNGVVTALIAVDELPPFVTIRGVPRCLSQIDDAHGMINVGTVGSRGQFYTVDVAVESRTHHINGTPNGEPAMTAQSSLTIEGHGVFRQSGGVDAAFMSPNSEGRNIMAWRNEVSDNAVTNTSREVAKLDETPSQRRESGTQNAKNPKTPAKKEFCSFWIRRGECDYSQQGCLFKHEMPRDLETLGRLGLRDIPRWYREKYKVKSISGSDGMDPRMDASRGWRPVGPMPTFPTPNYGLPPPRFNVGLTEGEAANWESRYAPVSGPIFPPNGSQLACEMGGNMLPISIRSSFQEEHNNRAVSMANDKSAWRGIGLLTQTAQNVLGAHPIPALDSNNITNAAGKSASYEPVGSCASNITLLTGAPSMNFTNTASAVASSHGLDRSSIVHPHNQTDLSRSSSIWAVTSCTNGEMTPSILSPFDSMAVTEPEGPMTPEKLMTNKSKPPLSKSPFSTDNTFRNTPTTATSGLVGSHSSFSSPIPSHGRAQSFRSSRSSWTIGPTGGGATHVPLENAAGTCTSHFGDSVRYGSPHRSLKPIGFNQNGVDWRQRRLKQIVENDPFGLGLNDDVCAPCPRRG</sequence>
<evidence type="ECO:0000313" key="5">
    <source>
        <dbReference type="Proteomes" id="UP000670092"/>
    </source>
</evidence>
<feature type="compositionally biased region" description="Polar residues" evidence="2">
    <location>
        <begin position="494"/>
        <end position="504"/>
    </location>
</feature>
<feature type="compositionally biased region" description="Low complexity" evidence="2">
    <location>
        <begin position="448"/>
        <end position="457"/>
    </location>
</feature>
<keyword evidence="1" id="KW-0863">Zinc-finger</keyword>
<keyword evidence="1" id="KW-0862">Zinc</keyword>
<proteinExistence type="predicted"/>
<keyword evidence="1" id="KW-0479">Metal-binding</keyword>
<gene>
    <name evidence="4" type="ORF">I7I52_02897</name>
</gene>
<dbReference type="PROSITE" id="PS50103">
    <property type="entry name" value="ZF_C3H1"/>
    <property type="match status" value="1"/>
</dbReference>
<accession>A0A8H8D9F5</accession>
<comment type="caution">
    <text evidence="4">The sequence shown here is derived from an EMBL/GenBank/DDBJ whole genome shotgun (WGS) entry which is preliminary data.</text>
</comment>
<dbReference type="EMBL" id="JAEVHI010000001">
    <property type="protein sequence ID" value="KAG5304533.1"/>
    <property type="molecule type" value="Genomic_DNA"/>
</dbReference>
<feature type="zinc finger region" description="C3H1-type" evidence="1">
    <location>
        <begin position="158"/>
        <end position="187"/>
    </location>
</feature>
<feature type="compositionally biased region" description="Basic and acidic residues" evidence="2">
    <location>
        <begin position="133"/>
        <end position="147"/>
    </location>
</feature>
<dbReference type="GO" id="GO:0008270">
    <property type="term" value="F:zinc ion binding"/>
    <property type="evidence" value="ECO:0007669"/>
    <property type="project" value="UniProtKB-KW"/>
</dbReference>
<evidence type="ECO:0000256" key="2">
    <source>
        <dbReference type="SAM" id="MobiDB-lite"/>
    </source>
</evidence>
<evidence type="ECO:0000256" key="1">
    <source>
        <dbReference type="PROSITE-ProRule" id="PRU00723"/>
    </source>
</evidence>
<dbReference type="OrthoDB" id="5355510at2759"/>